<evidence type="ECO:0000256" key="3">
    <source>
        <dbReference type="ARBA" id="ARBA00023242"/>
    </source>
</evidence>
<dbReference type="PANTHER" id="PTHR15107">
    <property type="entry name" value="RETINOBLASTOMA BINDING PROTEIN 8"/>
    <property type="match status" value="1"/>
</dbReference>
<dbReference type="AlphaFoldDB" id="A0AAV8CTB9"/>
<dbReference type="GO" id="GO:0003684">
    <property type="term" value="F:damaged DNA binding"/>
    <property type="evidence" value="ECO:0007669"/>
    <property type="project" value="TreeGrafter"/>
</dbReference>
<accession>A0AAV8CTB9</accession>
<dbReference type="Pfam" id="PF08573">
    <property type="entry name" value="SAE2"/>
    <property type="match status" value="1"/>
</dbReference>
<evidence type="ECO:0000256" key="2">
    <source>
        <dbReference type="ARBA" id="ARBA00022763"/>
    </source>
</evidence>
<dbReference type="EMBL" id="JAMFTS010000004">
    <property type="protein sequence ID" value="KAJ4758253.1"/>
    <property type="molecule type" value="Genomic_DNA"/>
</dbReference>
<feature type="region of interest" description="Disordered" evidence="4">
    <location>
        <begin position="226"/>
        <end position="281"/>
    </location>
</feature>
<dbReference type="GO" id="GO:0005634">
    <property type="term" value="C:nucleus"/>
    <property type="evidence" value="ECO:0007669"/>
    <property type="project" value="UniProtKB-SubCell"/>
</dbReference>
<evidence type="ECO:0000313" key="7">
    <source>
        <dbReference type="Proteomes" id="UP001140206"/>
    </source>
</evidence>
<evidence type="ECO:0000259" key="5">
    <source>
        <dbReference type="Pfam" id="PF08573"/>
    </source>
</evidence>
<name>A0AAV8CTB9_9POAL</name>
<feature type="compositionally biased region" description="Polar residues" evidence="4">
    <location>
        <begin position="226"/>
        <end position="236"/>
    </location>
</feature>
<feature type="compositionally biased region" description="Polar residues" evidence="4">
    <location>
        <begin position="199"/>
        <end position="216"/>
    </location>
</feature>
<dbReference type="InterPro" id="IPR033316">
    <property type="entry name" value="RBBP8-like"/>
</dbReference>
<feature type="domain" description="DNA endonuclease activator Ctp1 C-terminal" evidence="5">
    <location>
        <begin position="407"/>
        <end position="434"/>
    </location>
</feature>
<gene>
    <name evidence="6" type="ORF">LUZ62_068628</name>
</gene>
<keyword evidence="7" id="KW-1185">Reference proteome</keyword>
<evidence type="ECO:0000313" key="6">
    <source>
        <dbReference type="EMBL" id="KAJ4758253.1"/>
    </source>
</evidence>
<comment type="subcellular location">
    <subcellularLocation>
        <location evidence="1">Nucleus</location>
    </subcellularLocation>
</comment>
<dbReference type="InterPro" id="IPR013882">
    <property type="entry name" value="Ctp1_C"/>
</dbReference>
<protein>
    <submittedName>
        <fullName evidence="6">Protein gamma response 1</fullName>
    </submittedName>
</protein>
<dbReference type="Proteomes" id="UP001140206">
    <property type="component" value="Chromosome 4"/>
</dbReference>
<reference evidence="6" key="1">
    <citation type="submission" date="2022-08" db="EMBL/GenBank/DDBJ databases">
        <authorList>
            <person name="Marques A."/>
        </authorList>
    </citation>
    <scope>NUCLEOTIDE SEQUENCE</scope>
    <source>
        <strain evidence="6">RhyPub2mFocal</strain>
        <tissue evidence="6">Leaves</tissue>
    </source>
</reference>
<feature type="region of interest" description="Disordered" evidence="4">
    <location>
        <begin position="199"/>
        <end position="218"/>
    </location>
</feature>
<keyword evidence="2" id="KW-0227">DNA damage</keyword>
<sequence>MEEKPIASPNLEIFTPKSDDFKYICSLSTILVATIQEVKDRVSQIELIFCSQLFPKFQSNSKSSLKSQEEWKERETNLLSQIEELRLGLLKEREVKEKLMKEIECKDQCLVAEQSKRRDVVRDFGTLKDRYNSLKSQYSYLIGKLEGTPGNLKSPKKARGEKMVKAHSPKRSHEVSGFDEIDTKEISPYAELRKPKLSLNSLSTSPQPPLNNTSVLSEKEDKLSWCQTNKASSSPRLQRKSTSGKSKTETTSGQKRPITWRDTRANQKPCGANRDPHDDFLDTPIEMARKSESDKRSSRSAYGTVVPEEPCRDKLPIEEPIALQVPPPQDMDFNSDEETQDLNSNKVSIKAKEKGFKFIESVRKKAERENLKGIECKQCKKFYDAVLPENMEGKEQLANDIGNSLRCEHHEGVSRHRYRYAPPMTPEGFWNIGFESEM</sequence>
<keyword evidence="3" id="KW-0539">Nucleus</keyword>
<evidence type="ECO:0000256" key="1">
    <source>
        <dbReference type="ARBA" id="ARBA00004123"/>
    </source>
</evidence>
<feature type="compositionally biased region" description="Low complexity" evidence="4">
    <location>
        <begin position="240"/>
        <end position="255"/>
    </location>
</feature>
<proteinExistence type="predicted"/>
<organism evidence="6 7">
    <name type="scientific">Rhynchospora pubera</name>
    <dbReference type="NCBI Taxonomy" id="906938"/>
    <lineage>
        <taxon>Eukaryota</taxon>
        <taxon>Viridiplantae</taxon>
        <taxon>Streptophyta</taxon>
        <taxon>Embryophyta</taxon>
        <taxon>Tracheophyta</taxon>
        <taxon>Spermatophyta</taxon>
        <taxon>Magnoliopsida</taxon>
        <taxon>Liliopsida</taxon>
        <taxon>Poales</taxon>
        <taxon>Cyperaceae</taxon>
        <taxon>Cyperoideae</taxon>
        <taxon>Rhynchosporeae</taxon>
        <taxon>Rhynchospora</taxon>
    </lineage>
</organism>
<feature type="region of interest" description="Disordered" evidence="4">
    <location>
        <begin position="149"/>
        <end position="179"/>
    </location>
</feature>
<dbReference type="GO" id="GO:0010792">
    <property type="term" value="P:DNA double-strand break processing involved in repair via single-strand annealing"/>
    <property type="evidence" value="ECO:0007669"/>
    <property type="project" value="TreeGrafter"/>
</dbReference>
<comment type="caution">
    <text evidence="6">The sequence shown here is derived from an EMBL/GenBank/DDBJ whole genome shotgun (WGS) entry which is preliminary data.</text>
</comment>
<evidence type="ECO:0000256" key="4">
    <source>
        <dbReference type="SAM" id="MobiDB-lite"/>
    </source>
</evidence>
<dbReference type="PANTHER" id="PTHR15107:SF0">
    <property type="entry name" value="DNA ENDONUCLEASE ACTIVATOR CTP1 C-TERMINAL DOMAIN-CONTAINING PROTEIN"/>
    <property type="match status" value="1"/>
</dbReference>